<reference evidence="1" key="1">
    <citation type="journal article" date="2023" name="G3 (Bethesda)">
        <title>Whole genome assembly and annotation of the endangered Caribbean coral Acropora cervicornis.</title>
        <authorList>
            <person name="Selwyn J.D."/>
            <person name="Vollmer S.V."/>
        </authorList>
    </citation>
    <scope>NUCLEOTIDE SEQUENCE</scope>
    <source>
        <strain evidence="1">K2</strain>
    </source>
</reference>
<dbReference type="EMBL" id="JARQWQ010000040">
    <property type="protein sequence ID" value="KAK2559328.1"/>
    <property type="molecule type" value="Genomic_DNA"/>
</dbReference>
<name>A0AAD9QDK2_ACRCE</name>
<accession>A0AAD9QDK2</accession>
<dbReference type="AlphaFoldDB" id="A0AAD9QDK2"/>
<comment type="caution">
    <text evidence="1">The sequence shown here is derived from an EMBL/GenBank/DDBJ whole genome shotgun (WGS) entry which is preliminary data.</text>
</comment>
<sequence>MEEKVDEMKEIIIDHVIVYMSCKNVTPNIATSQYLMSKHLVVASFLRDRKCSQADLNPGFLVKLLYSVSKSMVVGNMEQLDSHQSRLTVTFMALWLTIDFSYVDSLHMNKVADYFHYTKMLEFRDKDAYFSKARVSEMALFIGMDSKCSVGSVLSMFVSRLTWTCPVIRL</sequence>
<proteinExistence type="predicted"/>
<reference evidence="1" key="2">
    <citation type="journal article" date="2023" name="Science">
        <title>Genomic signatures of disease resistance in endangered staghorn corals.</title>
        <authorList>
            <person name="Vollmer S.V."/>
            <person name="Selwyn J.D."/>
            <person name="Despard B.A."/>
            <person name="Roesel C.L."/>
        </authorList>
    </citation>
    <scope>NUCLEOTIDE SEQUENCE</scope>
    <source>
        <strain evidence="1">K2</strain>
    </source>
</reference>
<gene>
    <name evidence="1" type="ORF">P5673_017938</name>
</gene>
<protein>
    <submittedName>
        <fullName evidence="1">Uncharacterized protein</fullName>
    </submittedName>
</protein>
<evidence type="ECO:0000313" key="2">
    <source>
        <dbReference type="Proteomes" id="UP001249851"/>
    </source>
</evidence>
<dbReference type="Proteomes" id="UP001249851">
    <property type="component" value="Unassembled WGS sequence"/>
</dbReference>
<keyword evidence="2" id="KW-1185">Reference proteome</keyword>
<organism evidence="1 2">
    <name type="scientific">Acropora cervicornis</name>
    <name type="common">Staghorn coral</name>
    <dbReference type="NCBI Taxonomy" id="6130"/>
    <lineage>
        <taxon>Eukaryota</taxon>
        <taxon>Metazoa</taxon>
        <taxon>Cnidaria</taxon>
        <taxon>Anthozoa</taxon>
        <taxon>Hexacorallia</taxon>
        <taxon>Scleractinia</taxon>
        <taxon>Astrocoeniina</taxon>
        <taxon>Acroporidae</taxon>
        <taxon>Acropora</taxon>
    </lineage>
</organism>
<evidence type="ECO:0000313" key="1">
    <source>
        <dbReference type="EMBL" id="KAK2559328.1"/>
    </source>
</evidence>